<comment type="caution">
    <text evidence="1">The sequence shown here is derived from an EMBL/GenBank/DDBJ whole genome shotgun (WGS) entry which is preliminary data.</text>
</comment>
<gene>
    <name evidence="1" type="ORF">J1N35_029257</name>
</gene>
<keyword evidence="2" id="KW-1185">Reference proteome</keyword>
<dbReference type="EMBL" id="JAIQCV010000009">
    <property type="protein sequence ID" value="KAH1064270.1"/>
    <property type="molecule type" value="Genomic_DNA"/>
</dbReference>
<name>A0A9D3ZTD9_9ROSI</name>
<dbReference type="OrthoDB" id="990873at2759"/>
<protein>
    <submittedName>
        <fullName evidence="1">Uncharacterized protein</fullName>
    </submittedName>
</protein>
<reference evidence="1 2" key="1">
    <citation type="journal article" date="2021" name="Plant Biotechnol. J.">
        <title>Multi-omics assisted identification of the key and species-specific regulatory components of drought-tolerant mechanisms in Gossypium stocksii.</title>
        <authorList>
            <person name="Yu D."/>
            <person name="Ke L."/>
            <person name="Zhang D."/>
            <person name="Wu Y."/>
            <person name="Sun Y."/>
            <person name="Mei J."/>
            <person name="Sun J."/>
            <person name="Sun Y."/>
        </authorList>
    </citation>
    <scope>NUCLEOTIDE SEQUENCE [LARGE SCALE GENOMIC DNA]</scope>
    <source>
        <strain evidence="2">cv. E1</strain>
        <tissue evidence="1">Leaf</tissue>
    </source>
</reference>
<accession>A0A9D3ZTD9</accession>
<proteinExistence type="predicted"/>
<organism evidence="1 2">
    <name type="scientific">Gossypium stocksii</name>
    <dbReference type="NCBI Taxonomy" id="47602"/>
    <lineage>
        <taxon>Eukaryota</taxon>
        <taxon>Viridiplantae</taxon>
        <taxon>Streptophyta</taxon>
        <taxon>Embryophyta</taxon>
        <taxon>Tracheophyta</taxon>
        <taxon>Spermatophyta</taxon>
        <taxon>Magnoliopsida</taxon>
        <taxon>eudicotyledons</taxon>
        <taxon>Gunneridae</taxon>
        <taxon>Pentapetalae</taxon>
        <taxon>rosids</taxon>
        <taxon>malvids</taxon>
        <taxon>Malvales</taxon>
        <taxon>Malvaceae</taxon>
        <taxon>Malvoideae</taxon>
        <taxon>Gossypium</taxon>
    </lineage>
</organism>
<dbReference type="Proteomes" id="UP000828251">
    <property type="component" value="Unassembled WGS sequence"/>
</dbReference>
<sequence>MGVVPTVIFTPSSGPPLYILTLNKFEWTLYSDPKIQECIPFEFLVNPNMWHMKVPLVVYVMVEMHELEIALQKFRFT</sequence>
<dbReference type="AlphaFoldDB" id="A0A9D3ZTD9"/>
<evidence type="ECO:0000313" key="1">
    <source>
        <dbReference type="EMBL" id="KAH1064270.1"/>
    </source>
</evidence>
<evidence type="ECO:0000313" key="2">
    <source>
        <dbReference type="Proteomes" id="UP000828251"/>
    </source>
</evidence>